<dbReference type="FunFam" id="1.10.10.10:FF:000001">
    <property type="entry name" value="LysR family transcriptional regulator"/>
    <property type="match status" value="1"/>
</dbReference>
<keyword evidence="2" id="KW-0805">Transcription regulation</keyword>
<dbReference type="Gene3D" id="3.40.190.290">
    <property type="match status" value="1"/>
</dbReference>
<dbReference type="STRING" id="758825.SAMN02982985_02830"/>
<organism evidence="6 7">
    <name type="scientific">Rugamonas rubra</name>
    <dbReference type="NCBI Taxonomy" id="758825"/>
    <lineage>
        <taxon>Bacteria</taxon>
        <taxon>Pseudomonadati</taxon>
        <taxon>Pseudomonadota</taxon>
        <taxon>Betaproteobacteria</taxon>
        <taxon>Burkholderiales</taxon>
        <taxon>Oxalobacteraceae</taxon>
        <taxon>Telluria group</taxon>
        <taxon>Rugamonas</taxon>
    </lineage>
</organism>
<keyword evidence="4" id="KW-0804">Transcription</keyword>
<dbReference type="Proteomes" id="UP000199470">
    <property type="component" value="Unassembled WGS sequence"/>
</dbReference>
<evidence type="ECO:0000313" key="7">
    <source>
        <dbReference type="Proteomes" id="UP000199470"/>
    </source>
</evidence>
<dbReference type="SUPFAM" id="SSF53850">
    <property type="entry name" value="Periplasmic binding protein-like II"/>
    <property type="match status" value="1"/>
</dbReference>
<proteinExistence type="inferred from homology"/>
<dbReference type="PANTHER" id="PTHR30126">
    <property type="entry name" value="HTH-TYPE TRANSCRIPTIONAL REGULATOR"/>
    <property type="match status" value="1"/>
</dbReference>
<dbReference type="Pfam" id="PF00126">
    <property type="entry name" value="HTH_1"/>
    <property type="match status" value="1"/>
</dbReference>
<dbReference type="PRINTS" id="PR00039">
    <property type="entry name" value="HTHLYSR"/>
</dbReference>
<evidence type="ECO:0000256" key="1">
    <source>
        <dbReference type="ARBA" id="ARBA00009437"/>
    </source>
</evidence>
<dbReference type="CDD" id="cd05466">
    <property type="entry name" value="PBP2_LTTR_substrate"/>
    <property type="match status" value="1"/>
</dbReference>
<protein>
    <submittedName>
        <fullName evidence="6">DNA-binding transcriptional regulator, LysR family</fullName>
    </submittedName>
</protein>
<evidence type="ECO:0000259" key="5">
    <source>
        <dbReference type="PROSITE" id="PS50931"/>
    </source>
</evidence>
<evidence type="ECO:0000313" key="6">
    <source>
        <dbReference type="EMBL" id="SFM12806.1"/>
    </source>
</evidence>
<name>A0A1I4NBP8_9BURK</name>
<dbReference type="InterPro" id="IPR036390">
    <property type="entry name" value="WH_DNA-bd_sf"/>
</dbReference>
<dbReference type="SUPFAM" id="SSF46785">
    <property type="entry name" value="Winged helix' DNA-binding domain"/>
    <property type="match status" value="1"/>
</dbReference>
<dbReference type="InterPro" id="IPR005119">
    <property type="entry name" value="LysR_subst-bd"/>
</dbReference>
<evidence type="ECO:0000256" key="2">
    <source>
        <dbReference type="ARBA" id="ARBA00023015"/>
    </source>
</evidence>
<comment type="similarity">
    <text evidence="1">Belongs to the LysR transcriptional regulatory family.</text>
</comment>
<dbReference type="PROSITE" id="PS50931">
    <property type="entry name" value="HTH_LYSR"/>
    <property type="match status" value="1"/>
</dbReference>
<feature type="domain" description="HTH lysR-type" evidence="5">
    <location>
        <begin position="1"/>
        <end position="60"/>
    </location>
</feature>
<dbReference type="Gene3D" id="1.10.10.10">
    <property type="entry name" value="Winged helix-like DNA-binding domain superfamily/Winged helix DNA-binding domain"/>
    <property type="match status" value="1"/>
</dbReference>
<keyword evidence="7" id="KW-1185">Reference proteome</keyword>
<accession>A0A1I4NBP8</accession>
<evidence type="ECO:0000256" key="4">
    <source>
        <dbReference type="ARBA" id="ARBA00023163"/>
    </source>
</evidence>
<keyword evidence="3 6" id="KW-0238">DNA-binding</keyword>
<reference evidence="6 7" key="1">
    <citation type="submission" date="2016-10" db="EMBL/GenBank/DDBJ databases">
        <authorList>
            <person name="de Groot N.N."/>
        </authorList>
    </citation>
    <scope>NUCLEOTIDE SEQUENCE [LARGE SCALE GENOMIC DNA]</scope>
    <source>
        <strain evidence="6 7">ATCC 43154</strain>
    </source>
</reference>
<dbReference type="GO" id="GO:0000976">
    <property type="term" value="F:transcription cis-regulatory region binding"/>
    <property type="evidence" value="ECO:0007669"/>
    <property type="project" value="TreeGrafter"/>
</dbReference>
<dbReference type="InterPro" id="IPR000847">
    <property type="entry name" value="LysR_HTH_N"/>
</dbReference>
<gene>
    <name evidence="6" type="ORF">SAMN02982985_02830</name>
</gene>
<dbReference type="GO" id="GO:0003700">
    <property type="term" value="F:DNA-binding transcription factor activity"/>
    <property type="evidence" value="ECO:0007669"/>
    <property type="project" value="InterPro"/>
</dbReference>
<dbReference type="EMBL" id="FOTW01000013">
    <property type="protein sequence ID" value="SFM12806.1"/>
    <property type="molecule type" value="Genomic_DNA"/>
</dbReference>
<evidence type="ECO:0000256" key="3">
    <source>
        <dbReference type="ARBA" id="ARBA00023125"/>
    </source>
</evidence>
<dbReference type="OrthoDB" id="196624at2"/>
<dbReference type="Pfam" id="PF03466">
    <property type="entry name" value="LysR_substrate"/>
    <property type="match status" value="1"/>
</dbReference>
<dbReference type="AlphaFoldDB" id="A0A1I4NBP8"/>
<sequence>MRYSLEQLQTLVLVAKTGSFSAAARQLGKTQSSVSMAIANLEIDLGLPLFDRSGKLPLPTEAGRKLLIEAQAVLERCYELEAQAHSLGGQIEASLTLVVELPYAALMAPLDEFAAQFPHVDLDLRQPRQGDIGGLLLAGQAQLGVCFAQPDYPRDLGFMQMGKLILSHVVGRTHPLAGMRQISFSELHRHRRLLFSAHGDKLASSEYLGASRCWRAEDYLALLELTRAGLGWTTLPRQLVARQLAEGELVELQLAAYPHTDWLVGVDLLWANTRALGKAGLWLRERLRRHKVFELDRNGNPTTL</sequence>
<dbReference type="PANTHER" id="PTHR30126:SF91">
    <property type="entry name" value="LYSR FAMILY TRANSCRIPTIONAL REGULATOR"/>
    <property type="match status" value="1"/>
</dbReference>
<dbReference type="InterPro" id="IPR036388">
    <property type="entry name" value="WH-like_DNA-bd_sf"/>
</dbReference>